<evidence type="ECO:0000313" key="5">
    <source>
        <dbReference type="Proteomes" id="UP001190825"/>
    </source>
</evidence>
<dbReference type="Proteomes" id="UP000507954">
    <property type="component" value="Unassembled WGS sequence"/>
</dbReference>
<evidence type="ECO:0000313" key="2">
    <source>
        <dbReference type="EMBL" id="PLU04312.1"/>
    </source>
</evidence>
<dbReference type="Proteomes" id="UP001190825">
    <property type="component" value="Unassembled WGS sequence"/>
</dbReference>
<dbReference type="OMA" id="EQPGQCY"/>
<reference evidence="2 5" key="2">
    <citation type="journal article" date="2018" name="FEMS Microbiol. Ecol.">
        <title>Co-invading symbiotic mutualists of Medicago polymorpha retain high ancestral diversity and contain diverse accessory genomes.</title>
        <authorList>
            <person name="Porter S.S."/>
            <person name="Faber-Hammond J.J."/>
            <person name="Friesen M.L."/>
        </authorList>
    </citation>
    <scope>NUCLEOTIDE SEQUENCE [LARGE SCALE GENOMIC DNA]</scope>
    <source>
        <strain evidence="2 5">Str16</strain>
    </source>
</reference>
<feature type="domain" description="Glycine zipper" evidence="1">
    <location>
        <begin position="76"/>
        <end position="118"/>
    </location>
</feature>
<organism evidence="3 4">
    <name type="scientific">Sinorhizobium medicae</name>
    <dbReference type="NCBI Taxonomy" id="110321"/>
    <lineage>
        <taxon>Bacteria</taxon>
        <taxon>Pseudomonadati</taxon>
        <taxon>Pseudomonadota</taxon>
        <taxon>Alphaproteobacteria</taxon>
        <taxon>Hyphomicrobiales</taxon>
        <taxon>Rhizobiaceae</taxon>
        <taxon>Sinorhizobium/Ensifer group</taxon>
        <taxon>Sinorhizobium</taxon>
    </lineage>
</organism>
<evidence type="ECO:0000313" key="3">
    <source>
        <dbReference type="EMBL" id="VTZ62126.1"/>
    </source>
</evidence>
<evidence type="ECO:0000313" key="4">
    <source>
        <dbReference type="Proteomes" id="UP000507954"/>
    </source>
</evidence>
<dbReference type="InterPro" id="IPR039567">
    <property type="entry name" value="Gly-zipper"/>
</dbReference>
<reference evidence="2" key="1">
    <citation type="submission" date="2017-04" db="EMBL/GenBank/DDBJ databases">
        <authorList>
            <person name="Porter S."/>
            <person name="Friesen M.L."/>
            <person name="Faber-Hammond J."/>
        </authorList>
    </citation>
    <scope>NUCLEOTIDE SEQUENCE</scope>
    <source>
        <strain evidence="2">Str16</strain>
    </source>
</reference>
<reference evidence="3 4" key="3">
    <citation type="submission" date="2019-06" db="EMBL/GenBank/DDBJ databases">
        <authorList>
            <person name="Le Quere A."/>
            <person name="Colella S."/>
        </authorList>
    </citation>
    <scope>NUCLEOTIDE SEQUENCE [LARGE SCALE GENOMIC DNA]</scope>
    <source>
        <strain evidence="3">EmedicaeMD41</strain>
    </source>
</reference>
<accession>A0A508WY85</accession>
<proteinExistence type="predicted"/>
<dbReference type="EMBL" id="CABFNB010000102">
    <property type="protein sequence ID" value="VTZ62126.1"/>
    <property type="molecule type" value="Genomic_DNA"/>
</dbReference>
<gene>
    <name evidence="2" type="ORF">BMJ33_12605</name>
    <name evidence="3" type="ORF">EMEDMD4_360007</name>
</gene>
<sequence length="136" mass="14450">MLHKDDLAISVHFPRRRVMFLMQVQVEGSASHPPIIIGRTRRHAEFVEIGEDIMKKAFALVLVALSVASCTQTEKGAGIGAVSGAIIGGAVTGDVRGAAVGAAIGGVSGAVIGHVTDQPGQCYYRDRYGRRYIDRC</sequence>
<name>A0A508WY85_9HYPH</name>
<protein>
    <submittedName>
        <fullName evidence="3">17 kDa surface antigen</fullName>
    </submittedName>
</protein>
<dbReference type="AlphaFoldDB" id="A0A508WY85"/>
<dbReference type="Pfam" id="PF13488">
    <property type="entry name" value="Gly-zipper_Omp"/>
    <property type="match status" value="1"/>
</dbReference>
<evidence type="ECO:0000259" key="1">
    <source>
        <dbReference type="Pfam" id="PF13488"/>
    </source>
</evidence>
<keyword evidence="5" id="KW-1185">Reference proteome</keyword>
<dbReference type="EMBL" id="NBUC01000066">
    <property type="protein sequence ID" value="PLU04312.1"/>
    <property type="molecule type" value="Genomic_DNA"/>
</dbReference>